<protein>
    <recommendedName>
        <fullName evidence="6 12">Diaminobutyrate--2-oxoglutarate transaminase</fullName>
        <ecNumber evidence="5 12">2.6.1.76</ecNumber>
    </recommendedName>
    <alternativeName>
        <fullName evidence="12">DABA aminotransferase</fullName>
    </alternativeName>
</protein>
<dbReference type="PANTHER" id="PTHR43552">
    <property type="entry name" value="DIAMINOBUTYRATE--2-OXOGLUTARATE AMINOTRANSFERASE"/>
    <property type="match status" value="1"/>
</dbReference>
<comment type="pathway">
    <text evidence="3 12">Amine and polyamine biosynthesis; ectoine biosynthesis; L-ectoine from L-aspartate 4-semialdehyde: step 1/3.</text>
</comment>
<evidence type="ECO:0000256" key="5">
    <source>
        <dbReference type="ARBA" id="ARBA00013155"/>
    </source>
</evidence>
<evidence type="ECO:0000256" key="6">
    <source>
        <dbReference type="ARBA" id="ARBA00014798"/>
    </source>
</evidence>
<evidence type="ECO:0000256" key="9">
    <source>
        <dbReference type="ARBA" id="ARBA00022898"/>
    </source>
</evidence>
<dbReference type="EC" id="2.6.1.76" evidence="5 12"/>
<dbReference type="GO" id="GO:0019491">
    <property type="term" value="P:ectoine biosynthetic process"/>
    <property type="evidence" value="ECO:0007669"/>
    <property type="project" value="UniProtKB-UniPathway"/>
</dbReference>
<evidence type="ECO:0000256" key="4">
    <source>
        <dbReference type="ARBA" id="ARBA00008954"/>
    </source>
</evidence>
<proteinExistence type="inferred from homology"/>
<organism evidence="13 14">
    <name type="scientific">Paenibacillus nuruki</name>
    <dbReference type="NCBI Taxonomy" id="1886670"/>
    <lineage>
        <taxon>Bacteria</taxon>
        <taxon>Bacillati</taxon>
        <taxon>Bacillota</taxon>
        <taxon>Bacilli</taxon>
        <taxon>Bacillales</taxon>
        <taxon>Paenibacillaceae</taxon>
        <taxon>Paenibacillus</taxon>
    </lineage>
</organism>
<dbReference type="SUPFAM" id="SSF53383">
    <property type="entry name" value="PLP-dependent transferases"/>
    <property type="match status" value="1"/>
</dbReference>
<dbReference type="AlphaFoldDB" id="A0A1E3L3S7"/>
<dbReference type="InterPro" id="IPR005814">
    <property type="entry name" value="Aminotrans_3"/>
</dbReference>
<dbReference type="NCBIfam" id="NF006733">
    <property type="entry name" value="PRK09264.1"/>
    <property type="match status" value="1"/>
</dbReference>
<evidence type="ECO:0000256" key="7">
    <source>
        <dbReference type="ARBA" id="ARBA00022576"/>
    </source>
</evidence>
<dbReference type="InterPro" id="IPR004637">
    <property type="entry name" value="Dat"/>
</dbReference>
<dbReference type="PANTHER" id="PTHR43552:SF2">
    <property type="entry name" value="DIAMINOBUTYRATE--2-OXOGLUTARATE TRANSAMINASE"/>
    <property type="match status" value="1"/>
</dbReference>
<comment type="catalytic activity">
    <reaction evidence="10 12">
        <text>L-2,4-diaminobutanoate + 2-oxoglutarate = L-aspartate 4-semialdehyde + L-glutamate</text>
        <dbReference type="Rhea" id="RHEA:11160"/>
        <dbReference type="ChEBI" id="CHEBI:16810"/>
        <dbReference type="ChEBI" id="CHEBI:29985"/>
        <dbReference type="ChEBI" id="CHEBI:58761"/>
        <dbReference type="ChEBI" id="CHEBI:537519"/>
        <dbReference type="EC" id="2.6.1.76"/>
    </reaction>
</comment>
<evidence type="ECO:0000256" key="8">
    <source>
        <dbReference type="ARBA" id="ARBA00022679"/>
    </source>
</evidence>
<dbReference type="GO" id="GO:0030170">
    <property type="term" value="F:pyridoxal phosphate binding"/>
    <property type="evidence" value="ECO:0007669"/>
    <property type="project" value="InterPro"/>
</dbReference>
<evidence type="ECO:0000256" key="1">
    <source>
        <dbReference type="ARBA" id="ARBA00001933"/>
    </source>
</evidence>
<dbReference type="GO" id="GO:0045303">
    <property type="term" value="F:diaminobutyrate-2-oxoglutarate transaminase activity"/>
    <property type="evidence" value="ECO:0007669"/>
    <property type="project" value="UniProtKB-EC"/>
</dbReference>
<dbReference type="STRING" id="1886670.PTI45_02222"/>
<sequence length="434" mass="48283">MNSFELWESNVRSYCRAFGDVFQYAKNSTMVTEEGKQFIDFFAGAGALNYGHNPDFIKQQLIDYLESDGIIHGLDMYTIAKRKFIDAFTELILIPKEMNYKIQFCGPTGTNAVEAALKLARKTTGRTGIFSFMGGFHGMSYGSLAVTGNLYNRNGAGAPLPNVTFMPYPHGFMGSFDTIEYIENVLTDPNSGIEKPAAIILETVQAEGGVIVAPIEWLQRLSELCKRHEILMIVDDIQVGCGRAGSFFSFERAGIQPDLVVLSKSISGYGLPMSLLLIQPDLDIWKPGEHNGTFRGNQLAFIGATAALEYRESVHLEEVVKRKEAMIHTFLHQEIAILHSTIEIRGLGLIWGIDLGGLKDAEGAAKFVVSRCYELGLIIERAGRNDTVIKLMPALTIETEYLQQGCNIIKQSLIEYLDHQTTDYQQQDYATVME</sequence>
<keyword evidence="7 12" id="KW-0032">Aminotransferase</keyword>
<comment type="caution">
    <text evidence="13">The sequence shown here is derived from an EMBL/GenBank/DDBJ whole genome shotgun (WGS) entry which is preliminary data.</text>
</comment>
<dbReference type="PROSITE" id="PS00600">
    <property type="entry name" value="AA_TRANSFER_CLASS_3"/>
    <property type="match status" value="1"/>
</dbReference>
<dbReference type="Pfam" id="PF00202">
    <property type="entry name" value="Aminotran_3"/>
    <property type="match status" value="1"/>
</dbReference>
<name>A0A1E3L3S7_9BACL</name>
<dbReference type="EMBL" id="MDER01000038">
    <property type="protein sequence ID" value="ODP28472.1"/>
    <property type="molecule type" value="Genomic_DNA"/>
</dbReference>
<accession>A0A1E3L3S7</accession>
<dbReference type="UniPathway" id="UPA00067">
    <property type="reaction ID" value="UER00121"/>
</dbReference>
<dbReference type="RefSeq" id="WP_069327640.1">
    <property type="nucleotide sequence ID" value="NZ_MDER01000038.1"/>
</dbReference>
<dbReference type="Gene3D" id="3.90.1150.10">
    <property type="entry name" value="Aspartate Aminotransferase, domain 1"/>
    <property type="match status" value="1"/>
</dbReference>
<keyword evidence="8 12" id="KW-0808">Transferase</keyword>
<evidence type="ECO:0000313" key="14">
    <source>
        <dbReference type="Proteomes" id="UP000094578"/>
    </source>
</evidence>
<evidence type="ECO:0000313" key="13">
    <source>
        <dbReference type="EMBL" id="ODP28472.1"/>
    </source>
</evidence>
<dbReference type="InterPro" id="IPR015422">
    <property type="entry name" value="PyrdxlP-dep_Trfase_small"/>
</dbReference>
<dbReference type="Proteomes" id="UP000094578">
    <property type="component" value="Unassembled WGS sequence"/>
</dbReference>
<gene>
    <name evidence="13" type="ORF">PTI45_02222</name>
</gene>
<dbReference type="NCBIfam" id="TIGR02407">
    <property type="entry name" value="ectoine_ectB"/>
    <property type="match status" value="1"/>
</dbReference>
<evidence type="ECO:0000256" key="2">
    <source>
        <dbReference type="ARBA" id="ARBA00002189"/>
    </source>
</evidence>
<dbReference type="NCBIfam" id="TIGR00709">
    <property type="entry name" value="dat"/>
    <property type="match status" value="1"/>
</dbReference>
<comment type="similarity">
    <text evidence="4 11">Belongs to the class-III pyridoxal-phosphate-dependent aminotransferase family.</text>
</comment>
<dbReference type="GO" id="GO:0047307">
    <property type="term" value="F:diaminobutyrate-pyruvate transaminase activity"/>
    <property type="evidence" value="ECO:0007669"/>
    <property type="project" value="InterPro"/>
</dbReference>
<dbReference type="PATRIC" id="fig|1886670.3.peg.2262"/>
<reference evidence="13 14" key="1">
    <citation type="submission" date="2016-08" db="EMBL/GenBank/DDBJ databases">
        <title>Genome sequencing of Paenibacillus sp. TI45-13ar, isolated from Korean traditional nuruk.</title>
        <authorList>
            <person name="Kim S.-J."/>
        </authorList>
    </citation>
    <scope>NUCLEOTIDE SEQUENCE [LARGE SCALE GENOMIC DNA]</scope>
    <source>
        <strain evidence="13 14">TI45-13ar</strain>
    </source>
</reference>
<evidence type="ECO:0000256" key="3">
    <source>
        <dbReference type="ARBA" id="ARBA00004946"/>
    </source>
</evidence>
<dbReference type="Gene3D" id="3.40.640.10">
    <property type="entry name" value="Type I PLP-dependent aspartate aminotransferase-like (Major domain)"/>
    <property type="match status" value="1"/>
</dbReference>
<dbReference type="CDD" id="cd00610">
    <property type="entry name" value="OAT_like"/>
    <property type="match status" value="1"/>
</dbReference>
<comment type="function">
    <text evidence="2 12">Catalyzes reversively the conversion of L-aspartate beta-semialdehyde (ASA) to L-2,4-diaminobutyrate (DABA) by transamination with L-glutamate.</text>
</comment>
<evidence type="ECO:0000256" key="10">
    <source>
        <dbReference type="ARBA" id="ARBA00049111"/>
    </source>
</evidence>
<dbReference type="InterPro" id="IPR012773">
    <property type="entry name" value="Ectoine_EctB"/>
</dbReference>
<keyword evidence="14" id="KW-1185">Reference proteome</keyword>
<dbReference type="InterPro" id="IPR015424">
    <property type="entry name" value="PyrdxlP-dep_Trfase"/>
</dbReference>
<evidence type="ECO:0000256" key="11">
    <source>
        <dbReference type="RuleBase" id="RU003560"/>
    </source>
</evidence>
<comment type="cofactor">
    <cofactor evidence="1 12">
        <name>pyridoxal 5'-phosphate</name>
        <dbReference type="ChEBI" id="CHEBI:597326"/>
    </cofactor>
</comment>
<dbReference type="InterPro" id="IPR049704">
    <property type="entry name" value="Aminotrans_3_PPA_site"/>
</dbReference>
<dbReference type="InterPro" id="IPR015421">
    <property type="entry name" value="PyrdxlP-dep_Trfase_major"/>
</dbReference>
<keyword evidence="9 11" id="KW-0663">Pyridoxal phosphate</keyword>
<evidence type="ECO:0000256" key="12">
    <source>
        <dbReference type="RuleBase" id="RU365034"/>
    </source>
</evidence>